<gene>
    <name evidence="1" type="ORF">WCV65_06430</name>
</gene>
<dbReference type="EMBL" id="CP147407">
    <property type="protein sequence ID" value="WXB98109.1"/>
    <property type="molecule type" value="Genomic_DNA"/>
</dbReference>
<reference evidence="1 2" key="1">
    <citation type="submission" date="2024-02" db="EMBL/GenBank/DDBJ databases">
        <title>Seven novel Bacillus-like species.</title>
        <authorList>
            <person name="Liu G."/>
        </authorList>
    </citation>
    <scope>NUCLEOTIDE SEQUENCE [LARGE SCALE GENOMIC DNA]</scope>
    <source>
        <strain evidence="1 2">FJAT-52054</strain>
    </source>
</reference>
<dbReference type="RefSeq" id="WP_338780988.1">
    <property type="nucleotide sequence ID" value="NZ_CP147407.1"/>
</dbReference>
<dbReference type="Proteomes" id="UP001377337">
    <property type="component" value="Chromosome"/>
</dbReference>
<sequence>MFKEKKPLLTDEFLDAVEKEISDLFGVQSIEDNEMPSEGALADQ</sequence>
<organism evidence="1 2">
    <name type="scientific">Metabacillus sediminis</name>
    <dbReference type="NCBI Taxonomy" id="3117746"/>
    <lineage>
        <taxon>Bacteria</taxon>
        <taxon>Bacillati</taxon>
        <taxon>Bacillota</taxon>
        <taxon>Bacilli</taxon>
        <taxon>Bacillales</taxon>
        <taxon>Bacillaceae</taxon>
        <taxon>Metabacillus</taxon>
    </lineage>
</organism>
<accession>A0ABZ2NJW3</accession>
<evidence type="ECO:0000313" key="1">
    <source>
        <dbReference type="EMBL" id="WXB98109.1"/>
    </source>
</evidence>
<protein>
    <recommendedName>
        <fullName evidence="3">Bacitracin ABC transporter ATP-binding protein</fullName>
    </recommendedName>
</protein>
<evidence type="ECO:0000313" key="2">
    <source>
        <dbReference type="Proteomes" id="UP001377337"/>
    </source>
</evidence>
<keyword evidence="2" id="KW-1185">Reference proteome</keyword>
<name>A0ABZ2NJW3_9BACI</name>
<proteinExistence type="predicted"/>
<evidence type="ECO:0008006" key="3">
    <source>
        <dbReference type="Google" id="ProtNLM"/>
    </source>
</evidence>